<dbReference type="OrthoDB" id="6765615at2759"/>
<reference evidence="1" key="1">
    <citation type="submission" date="2019-08" db="EMBL/GenBank/DDBJ databases">
        <title>The genome of the North American firefly Photinus pyralis.</title>
        <authorList>
            <consortium name="Photinus pyralis genome working group"/>
            <person name="Fallon T.R."/>
            <person name="Sander Lower S.E."/>
            <person name="Weng J.-K."/>
        </authorList>
    </citation>
    <scope>NUCLEOTIDE SEQUENCE</scope>
    <source>
        <strain evidence="1">TRF0915ILg1</strain>
        <tissue evidence="1">Whole body</tissue>
    </source>
</reference>
<dbReference type="InterPro" id="IPR008042">
    <property type="entry name" value="Retrotrans_Pao"/>
</dbReference>
<dbReference type="Proteomes" id="UP000801492">
    <property type="component" value="Unassembled WGS sequence"/>
</dbReference>
<proteinExistence type="predicted"/>
<evidence type="ECO:0000313" key="2">
    <source>
        <dbReference type="Proteomes" id="UP000801492"/>
    </source>
</evidence>
<keyword evidence="2" id="KW-1185">Reference proteome</keyword>
<protein>
    <submittedName>
        <fullName evidence="1">Uncharacterized protein</fullName>
    </submittedName>
</protein>
<dbReference type="Pfam" id="PF05380">
    <property type="entry name" value="Peptidase_A17"/>
    <property type="match status" value="1"/>
</dbReference>
<evidence type="ECO:0000313" key="1">
    <source>
        <dbReference type="EMBL" id="KAF2901543.1"/>
    </source>
</evidence>
<gene>
    <name evidence="1" type="ORF">ILUMI_04642</name>
</gene>
<name>A0A8K0GKY2_IGNLU</name>
<dbReference type="EMBL" id="VTPC01001560">
    <property type="protein sequence ID" value="KAF2901543.1"/>
    <property type="molecule type" value="Genomic_DNA"/>
</dbReference>
<organism evidence="1 2">
    <name type="scientific">Ignelater luminosus</name>
    <name type="common">Cucubano</name>
    <name type="synonym">Pyrophorus luminosus</name>
    <dbReference type="NCBI Taxonomy" id="2038154"/>
    <lineage>
        <taxon>Eukaryota</taxon>
        <taxon>Metazoa</taxon>
        <taxon>Ecdysozoa</taxon>
        <taxon>Arthropoda</taxon>
        <taxon>Hexapoda</taxon>
        <taxon>Insecta</taxon>
        <taxon>Pterygota</taxon>
        <taxon>Neoptera</taxon>
        <taxon>Endopterygota</taxon>
        <taxon>Coleoptera</taxon>
        <taxon>Polyphaga</taxon>
        <taxon>Elateriformia</taxon>
        <taxon>Elateroidea</taxon>
        <taxon>Elateridae</taxon>
        <taxon>Agrypninae</taxon>
        <taxon>Pyrophorini</taxon>
        <taxon>Ignelater</taxon>
    </lineage>
</organism>
<dbReference type="AlphaFoldDB" id="A0A8K0GKY2"/>
<accession>A0A8K0GKY2</accession>
<feature type="non-terminal residue" evidence="1">
    <location>
        <position position="1"/>
    </location>
</feature>
<comment type="caution">
    <text evidence="1">The sequence shown here is derived from an EMBL/GenBank/DDBJ whole genome shotgun (WGS) entry which is preliminary data.</text>
</comment>
<sequence length="49" mass="5633">RQLMLEISKVFDPLGLLSTCTVLGKIVLQHAWQEKTDWDESICSSLNER</sequence>